<dbReference type="InterPro" id="IPR002123">
    <property type="entry name" value="Plipid/glycerol_acylTrfase"/>
</dbReference>
<dbReference type="PANTHER" id="PTHR10434:SF66">
    <property type="entry name" value="PHOSPHOLIPID_GLYCEROL ACYLTRANSFERASE DOMAIN-CONTAINING PROTEIN"/>
    <property type="match status" value="1"/>
</dbReference>
<comment type="caution">
    <text evidence="4">The sequence shown here is derived from an EMBL/GenBank/DDBJ whole genome shotgun (WGS) entry which is preliminary data.</text>
</comment>
<dbReference type="PANTHER" id="PTHR10434">
    <property type="entry name" value="1-ACYL-SN-GLYCEROL-3-PHOSPHATE ACYLTRANSFERASE"/>
    <property type="match status" value="1"/>
</dbReference>
<protein>
    <submittedName>
        <fullName evidence="4">Phospholipid/glycerol acyltransferase</fullName>
    </submittedName>
</protein>
<dbReference type="CDD" id="cd07989">
    <property type="entry name" value="LPLAT_AGPAT-like"/>
    <property type="match status" value="1"/>
</dbReference>
<keyword evidence="2 4" id="KW-0012">Acyltransferase</keyword>
<evidence type="ECO:0000313" key="4">
    <source>
        <dbReference type="EMBL" id="EQD52819.1"/>
    </source>
</evidence>
<reference evidence="4" key="1">
    <citation type="submission" date="2013-08" db="EMBL/GenBank/DDBJ databases">
        <authorList>
            <person name="Mendez C."/>
            <person name="Richter M."/>
            <person name="Ferrer M."/>
            <person name="Sanchez J."/>
        </authorList>
    </citation>
    <scope>NUCLEOTIDE SEQUENCE</scope>
</reference>
<evidence type="ECO:0000256" key="1">
    <source>
        <dbReference type="ARBA" id="ARBA00022679"/>
    </source>
</evidence>
<dbReference type="AlphaFoldDB" id="T1BI68"/>
<reference evidence="4" key="2">
    <citation type="journal article" date="2014" name="ISME J.">
        <title>Microbial stratification in low pH oxic and suboxic macroscopic growths along an acid mine drainage.</title>
        <authorList>
            <person name="Mendez-Garcia C."/>
            <person name="Mesa V."/>
            <person name="Sprenger R.R."/>
            <person name="Richter M."/>
            <person name="Diez M.S."/>
            <person name="Solano J."/>
            <person name="Bargiela R."/>
            <person name="Golyshina O.V."/>
            <person name="Manteca A."/>
            <person name="Ramos J.L."/>
            <person name="Gallego J.R."/>
            <person name="Llorente I."/>
            <person name="Martins Dos Santos V.A."/>
            <person name="Jensen O.N."/>
            <person name="Pelaez A.I."/>
            <person name="Sanchez J."/>
            <person name="Ferrer M."/>
        </authorList>
    </citation>
    <scope>NUCLEOTIDE SEQUENCE</scope>
</reference>
<organism evidence="4">
    <name type="scientific">mine drainage metagenome</name>
    <dbReference type="NCBI Taxonomy" id="410659"/>
    <lineage>
        <taxon>unclassified sequences</taxon>
        <taxon>metagenomes</taxon>
        <taxon>ecological metagenomes</taxon>
    </lineage>
</organism>
<dbReference type="SMART" id="SM00563">
    <property type="entry name" value="PlsC"/>
    <property type="match status" value="1"/>
</dbReference>
<dbReference type="GO" id="GO:0006654">
    <property type="term" value="P:phosphatidic acid biosynthetic process"/>
    <property type="evidence" value="ECO:0007669"/>
    <property type="project" value="TreeGrafter"/>
</dbReference>
<keyword evidence="1 4" id="KW-0808">Transferase</keyword>
<accession>T1BI68</accession>
<proteinExistence type="predicted"/>
<evidence type="ECO:0000256" key="2">
    <source>
        <dbReference type="ARBA" id="ARBA00023315"/>
    </source>
</evidence>
<dbReference type="EMBL" id="AUZY01006893">
    <property type="protein sequence ID" value="EQD52819.1"/>
    <property type="molecule type" value="Genomic_DNA"/>
</dbReference>
<sequence>MLLAVIRWMGLGRVEVEGGEWLQCAPGRLVLATHPNYLDAVVLLSLLPMADCVIKNGLWHNPFIRAFVISAGYISNGDSAAVIDTCIRAVQNGEVLVLFPEGTRSTPGKPLCFKRGAAQIAVRGGLEILPVLMYCAPPALYKSSRWYQVPERAWVLHVKILPPRPVSDFVPQASLPTGVAVRRATRALQNFFQKQIAQYESAG</sequence>
<gene>
    <name evidence="4" type="ORF">B1B_10521</name>
</gene>
<dbReference type="SUPFAM" id="SSF69593">
    <property type="entry name" value="Glycerol-3-phosphate (1)-acyltransferase"/>
    <property type="match status" value="1"/>
</dbReference>
<name>T1BI68_9ZZZZ</name>
<evidence type="ECO:0000259" key="3">
    <source>
        <dbReference type="SMART" id="SM00563"/>
    </source>
</evidence>
<dbReference type="Pfam" id="PF01553">
    <property type="entry name" value="Acyltransferase"/>
    <property type="match status" value="1"/>
</dbReference>
<feature type="domain" description="Phospholipid/glycerol acyltransferase" evidence="3">
    <location>
        <begin position="28"/>
        <end position="136"/>
    </location>
</feature>
<dbReference type="GO" id="GO:0003841">
    <property type="term" value="F:1-acylglycerol-3-phosphate O-acyltransferase activity"/>
    <property type="evidence" value="ECO:0007669"/>
    <property type="project" value="TreeGrafter"/>
</dbReference>